<evidence type="ECO:0000256" key="2">
    <source>
        <dbReference type="ARBA" id="ARBA00022728"/>
    </source>
</evidence>
<dbReference type="GO" id="GO:0003723">
    <property type="term" value="F:RNA binding"/>
    <property type="evidence" value="ECO:0007669"/>
    <property type="project" value="UniProtKB-UniRule"/>
</dbReference>
<dbReference type="Gene3D" id="3.30.70.330">
    <property type="match status" value="1"/>
</dbReference>
<evidence type="ECO:0000313" key="7">
    <source>
        <dbReference type="EMBL" id="GAU31573.1"/>
    </source>
</evidence>
<evidence type="ECO:0000313" key="8">
    <source>
        <dbReference type="Proteomes" id="UP000242715"/>
    </source>
</evidence>
<dbReference type="CDD" id="cd00590">
    <property type="entry name" value="RRM_SF"/>
    <property type="match status" value="1"/>
</dbReference>
<dbReference type="GO" id="GO:0008380">
    <property type="term" value="P:RNA splicing"/>
    <property type="evidence" value="ECO:0007669"/>
    <property type="project" value="UniProtKB-KW"/>
</dbReference>
<gene>
    <name evidence="7" type="ORF">TSUD_53950</name>
</gene>
<keyword evidence="2" id="KW-0747">Spliceosome</keyword>
<proteinExistence type="predicted"/>
<dbReference type="InterPro" id="IPR000504">
    <property type="entry name" value="RRM_dom"/>
</dbReference>
<dbReference type="GO" id="GO:0006397">
    <property type="term" value="P:mRNA processing"/>
    <property type="evidence" value="ECO:0007669"/>
    <property type="project" value="UniProtKB-KW"/>
</dbReference>
<keyword evidence="4" id="KW-0694">RNA-binding</keyword>
<dbReference type="Proteomes" id="UP000242715">
    <property type="component" value="Unassembled WGS sequence"/>
</dbReference>
<keyword evidence="3" id="KW-0508">mRNA splicing</keyword>
<evidence type="ECO:0000259" key="6">
    <source>
        <dbReference type="PROSITE" id="PS50102"/>
    </source>
</evidence>
<dbReference type="SUPFAM" id="SSF54928">
    <property type="entry name" value="RNA-binding domain, RBD"/>
    <property type="match status" value="1"/>
</dbReference>
<dbReference type="EMBL" id="DF973460">
    <property type="protein sequence ID" value="GAU31573.1"/>
    <property type="molecule type" value="Genomic_DNA"/>
</dbReference>
<accession>A0A2Z6MPD2</accession>
<dbReference type="InterPro" id="IPR050907">
    <property type="entry name" value="SRSF"/>
</dbReference>
<evidence type="ECO:0000256" key="1">
    <source>
        <dbReference type="ARBA" id="ARBA00022664"/>
    </source>
</evidence>
<evidence type="ECO:0000256" key="3">
    <source>
        <dbReference type="ARBA" id="ARBA00023187"/>
    </source>
</evidence>
<dbReference type="OrthoDB" id="1436719at2759"/>
<sequence length="225" mass="25925">MREKVRERKDTESAGKGYSKNHQKHNPEMVGYRNQEHQTTTFFITNFPDEVTEGDLRRTFARYWKVGEVYIPAKRDKFGRRFGFARFAEVQDVQTLLEKIEGTWIGTYKIRANLSKFRRGEDGGRNQSTQALEKPRVNRGILTEVRKGISFKDAVMEDDRGGKRDLEGGKTLPGGRETLKKPFKEAKYDLEGVLDIPVVPANLERLKNSFIGVLWELKDAEKSNP</sequence>
<keyword evidence="1" id="KW-0507">mRNA processing</keyword>
<organism evidence="7 8">
    <name type="scientific">Trifolium subterraneum</name>
    <name type="common">Subterranean clover</name>
    <dbReference type="NCBI Taxonomy" id="3900"/>
    <lineage>
        <taxon>Eukaryota</taxon>
        <taxon>Viridiplantae</taxon>
        <taxon>Streptophyta</taxon>
        <taxon>Embryophyta</taxon>
        <taxon>Tracheophyta</taxon>
        <taxon>Spermatophyta</taxon>
        <taxon>Magnoliopsida</taxon>
        <taxon>eudicotyledons</taxon>
        <taxon>Gunneridae</taxon>
        <taxon>Pentapetalae</taxon>
        <taxon>rosids</taxon>
        <taxon>fabids</taxon>
        <taxon>Fabales</taxon>
        <taxon>Fabaceae</taxon>
        <taxon>Papilionoideae</taxon>
        <taxon>50 kb inversion clade</taxon>
        <taxon>NPAAA clade</taxon>
        <taxon>Hologalegina</taxon>
        <taxon>IRL clade</taxon>
        <taxon>Trifolieae</taxon>
        <taxon>Trifolium</taxon>
    </lineage>
</organism>
<dbReference type="SMART" id="SM00360">
    <property type="entry name" value="RRM"/>
    <property type="match status" value="1"/>
</dbReference>
<feature type="compositionally biased region" description="Basic and acidic residues" evidence="5">
    <location>
        <begin position="1"/>
        <end position="13"/>
    </location>
</feature>
<dbReference type="PROSITE" id="PS50102">
    <property type="entry name" value="RRM"/>
    <property type="match status" value="1"/>
</dbReference>
<reference evidence="8" key="1">
    <citation type="journal article" date="2017" name="Front. Plant Sci.">
        <title>Climate Clever Clovers: New Paradigm to Reduce the Environmental Footprint of Ruminants by Breeding Low Methanogenic Forages Utilizing Haplotype Variation.</title>
        <authorList>
            <person name="Kaur P."/>
            <person name="Appels R."/>
            <person name="Bayer P.E."/>
            <person name="Keeble-Gagnere G."/>
            <person name="Wang J."/>
            <person name="Hirakawa H."/>
            <person name="Shirasawa K."/>
            <person name="Vercoe P."/>
            <person name="Stefanova K."/>
            <person name="Durmic Z."/>
            <person name="Nichols P."/>
            <person name="Revell C."/>
            <person name="Isobe S.N."/>
            <person name="Edwards D."/>
            <person name="Erskine W."/>
        </authorList>
    </citation>
    <scope>NUCLEOTIDE SEQUENCE [LARGE SCALE GENOMIC DNA]</scope>
    <source>
        <strain evidence="8">cv. Daliak</strain>
    </source>
</reference>
<dbReference type="PANTHER" id="PTHR23147">
    <property type="entry name" value="SERINE/ARGININE RICH SPLICING FACTOR"/>
    <property type="match status" value="1"/>
</dbReference>
<dbReference type="InterPro" id="IPR012677">
    <property type="entry name" value="Nucleotide-bd_a/b_plait_sf"/>
</dbReference>
<keyword evidence="8" id="KW-1185">Reference proteome</keyword>
<feature type="region of interest" description="Disordered" evidence="5">
    <location>
        <begin position="1"/>
        <end position="27"/>
    </location>
</feature>
<protein>
    <recommendedName>
        <fullName evidence="6">RRM domain-containing protein</fullName>
    </recommendedName>
</protein>
<feature type="domain" description="RRM" evidence="6">
    <location>
        <begin position="40"/>
        <end position="117"/>
    </location>
</feature>
<evidence type="ECO:0000256" key="5">
    <source>
        <dbReference type="SAM" id="MobiDB-lite"/>
    </source>
</evidence>
<dbReference type="InterPro" id="IPR035979">
    <property type="entry name" value="RBD_domain_sf"/>
</dbReference>
<dbReference type="GO" id="GO:0005681">
    <property type="term" value="C:spliceosomal complex"/>
    <property type="evidence" value="ECO:0007669"/>
    <property type="project" value="UniProtKB-KW"/>
</dbReference>
<name>A0A2Z6MPD2_TRISU</name>
<evidence type="ECO:0000256" key="4">
    <source>
        <dbReference type="PROSITE-ProRule" id="PRU00176"/>
    </source>
</evidence>
<dbReference type="AlphaFoldDB" id="A0A2Z6MPD2"/>
<dbReference type="Pfam" id="PF00076">
    <property type="entry name" value="RRM_1"/>
    <property type="match status" value="1"/>
</dbReference>